<feature type="domain" description="Fe/B12 periplasmic-binding" evidence="3">
    <location>
        <begin position="38"/>
        <end position="294"/>
    </location>
</feature>
<dbReference type="SUPFAM" id="SSF53807">
    <property type="entry name" value="Helical backbone' metal receptor"/>
    <property type="match status" value="1"/>
</dbReference>
<dbReference type="NCBIfam" id="NF038402">
    <property type="entry name" value="TroA_like"/>
    <property type="match status" value="1"/>
</dbReference>
<dbReference type="EMBL" id="JBHLWP010000003">
    <property type="protein sequence ID" value="MFC0250800.1"/>
    <property type="molecule type" value="Genomic_DNA"/>
</dbReference>
<dbReference type="RefSeq" id="WP_379677564.1">
    <property type="nucleotide sequence ID" value="NZ_JBHLWP010000003.1"/>
</dbReference>
<dbReference type="Gene3D" id="3.40.50.1980">
    <property type="entry name" value="Nitrogenase molybdenum iron protein domain"/>
    <property type="match status" value="2"/>
</dbReference>
<reference evidence="4 5" key="1">
    <citation type="submission" date="2024-09" db="EMBL/GenBank/DDBJ databases">
        <authorList>
            <person name="Sun Q."/>
            <person name="Mori K."/>
        </authorList>
    </citation>
    <scope>NUCLEOTIDE SEQUENCE [LARGE SCALE GENOMIC DNA]</scope>
    <source>
        <strain evidence="4 5">CCM 7792</strain>
    </source>
</reference>
<feature type="chain" id="PRO_5046123028" evidence="2">
    <location>
        <begin position="19"/>
        <end position="307"/>
    </location>
</feature>
<comment type="caution">
    <text evidence="4">The sequence shown here is derived from an EMBL/GenBank/DDBJ whole genome shotgun (WGS) entry which is preliminary data.</text>
</comment>
<evidence type="ECO:0000313" key="4">
    <source>
        <dbReference type="EMBL" id="MFC0250800.1"/>
    </source>
</evidence>
<evidence type="ECO:0000256" key="1">
    <source>
        <dbReference type="ARBA" id="ARBA00022729"/>
    </source>
</evidence>
<evidence type="ECO:0000256" key="2">
    <source>
        <dbReference type="SAM" id="SignalP"/>
    </source>
</evidence>
<proteinExistence type="predicted"/>
<organism evidence="4 5">
    <name type="scientific">Massilia consociata</name>
    <dbReference type="NCBI Taxonomy" id="760117"/>
    <lineage>
        <taxon>Bacteria</taxon>
        <taxon>Pseudomonadati</taxon>
        <taxon>Pseudomonadota</taxon>
        <taxon>Betaproteobacteria</taxon>
        <taxon>Burkholderiales</taxon>
        <taxon>Oxalobacteraceae</taxon>
        <taxon>Telluria group</taxon>
        <taxon>Massilia</taxon>
    </lineage>
</organism>
<protein>
    <submittedName>
        <fullName evidence="4">Cobalamin-binding protein</fullName>
    </submittedName>
</protein>
<dbReference type="InterPro" id="IPR050902">
    <property type="entry name" value="ABC_Transporter_SBP"/>
</dbReference>
<name>A0ABV6FB92_9BURK</name>
<sequence>MNRLVPALLALAALGAEAAVTVVDDAGRRVTVGQPAQRVISMAPHATELLFAAGGGARVVGAMNYSDYPEAARKIPLIGSNSQIDMERVLSLKPDLIVVWHTGNTARQIAQLESLGIPVYHTEPRRLGQVADNVERLGQLLGTQASAQAASRAFRARLAGLEARYGKRPPVTVFYQIWDQPLYTLNDGQIASDAIRLCGGRNVFGHLKVVAPVVSIEAVLAADPEAILAGRRHDPANPGLRLWEPYRNMTAVKRGNLVTVDGELLTRPGPRIIDGTARLCEALDEVRQRRPQARIQVRTSATHSSLP</sequence>
<dbReference type="Proteomes" id="UP001589773">
    <property type="component" value="Unassembled WGS sequence"/>
</dbReference>
<dbReference type="CDD" id="cd01144">
    <property type="entry name" value="BtuF"/>
    <property type="match status" value="1"/>
</dbReference>
<dbReference type="InterPro" id="IPR054828">
    <property type="entry name" value="Vit_B12_bind_prot"/>
</dbReference>
<dbReference type="PANTHER" id="PTHR30535:SF34">
    <property type="entry name" value="MOLYBDATE-BINDING PROTEIN MOLA"/>
    <property type="match status" value="1"/>
</dbReference>
<keyword evidence="1 2" id="KW-0732">Signal</keyword>
<evidence type="ECO:0000259" key="3">
    <source>
        <dbReference type="PROSITE" id="PS50983"/>
    </source>
</evidence>
<dbReference type="InterPro" id="IPR002491">
    <property type="entry name" value="ABC_transptr_periplasmic_BD"/>
</dbReference>
<feature type="signal peptide" evidence="2">
    <location>
        <begin position="1"/>
        <end position="18"/>
    </location>
</feature>
<gene>
    <name evidence="4" type="ORF">ACFFJK_02765</name>
</gene>
<accession>A0ABV6FB92</accession>
<keyword evidence="5" id="KW-1185">Reference proteome</keyword>
<dbReference type="PANTHER" id="PTHR30535">
    <property type="entry name" value="VITAMIN B12-BINDING PROTEIN"/>
    <property type="match status" value="1"/>
</dbReference>
<dbReference type="Pfam" id="PF01497">
    <property type="entry name" value="Peripla_BP_2"/>
    <property type="match status" value="1"/>
</dbReference>
<dbReference type="PROSITE" id="PS50983">
    <property type="entry name" value="FE_B12_PBP"/>
    <property type="match status" value="1"/>
</dbReference>
<evidence type="ECO:0000313" key="5">
    <source>
        <dbReference type="Proteomes" id="UP001589773"/>
    </source>
</evidence>